<dbReference type="EMBL" id="AVOT02102352">
    <property type="protein sequence ID" value="MBW0578207.1"/>
    <property type="molecule type" value="Genomic_DNA"/>
</dbReference>
<evidence type="ECO:0000313" key="2">
    <source>
        <dbReference type="EMBL" id="MBW0578207.1"/>
    </source>
</evidence>
<comment type="caution">
    <text evidence="2">The sequence shown here is derived from an EMBL/GenBank/DDBJ whole genome shotgun (WGS) entry which is preliminary data.</text>
</comment>
<evidence type="ECO:0000256" key="1">
    <source>
        <dbReference type="SAM" id="MobiDB-lite"/>
    </source>
</evidence>
<feature type="region of interest" description="Disordered" evidence="1">
    <location>
        <begin position="33"/>
        <end position="58"/>
    </location>
</feature>
<sequence>MLHRRLYQCTRRYSEKTKTGRTWKKLDIKSSNSSCINKDKQREPFKPNKSNSNEQRKCHKCGGIGPLANNCLKTAKINEMVGTEDHNGKQKESESEKYTEESETS</sequence>
<evidence type="ECO:0000313" key="3">
    <source>
        <dbReference type="Proteomes" id="UP000765509"/>
    </source>
</evidence>
<feature type="compositionally biased region" description="Basic and acidic residues" evidence="1">
    <location>
        <begin position="37"/>
        <end position="46"/>
    </location>
</feature>
<feature type="compositionally biased region" description="Basic and acidic residues" evidence="1">
    <location>
        <begin position="83"/>
        <end position="105"/>
    </location>
</feature>
<gene>
    <name evidence="2" type="ORF">O181_117922</name>
</gene>
<protein>
    <submittedName>
        <fullName evidence="2">Uncharacterized protein</fullName>
    </submittedName>
</protein>
<name>A0A9Q3KEA4_9BASI</name>
<keyword evidence="3" id="KW-1185">Reference proteome</keyword>
<dbReference type="Proteomes" id="UP000765509">
    <property type="component" value="Unassembled WGS sequence"/>
</dbReference>
<accession>A0A9Q3KEA4</accession>
<reference evidence="2" key="1">
    <citation type="submission" date="2021-03" db="EMBL/GenBank/DDBJ databases">
        <title>Draft genome sequence of rust myrtle Austropuccinia psidii MF-1, a brazilian biotype.</title>
        <authorList>
            <person name="Quecine M.C."/>
            <person name="Pachon D.M.R."/>
            <person name="Bonatelli M.L."/>
            <person name="Correr F.H."/>
            <person name="Franceschini L.M."/>
            <person name="Leite T.F."/>
            <person name="Margarido G.R.A."/>
            <person name="Almeida C.A."/>
            <person name="Ferrarezi J.A."/>
            <person name="Labate C.A."/>
        </authorList>
    </citation>
    <scope>NUCLEOTIDE SEQUENCE</scope>
    <source>
        <strain evidence="2">MF-1</strain>
    </source>
</reference>
<feature type="region of interest" description="Disordered" evidence="1">
    <location>
        <begin position="81"/>
        <end position="105"/>
    </location>
</feature>
<proteinExistence type="predicted"/>
<organism evidence="2 3">
    <name type="scientific">Austropuccinia psidii MF-1</name>
    <dbReference type="NCBI Taxonomy" id="1389203"/>
    <lineage>
        <taxon>Eukaryota</taxon>
        <taxon>Fungi</taxon>
        <taxon>Dikarya</taxon>
        <taxon>Basidiomycota</taxon>
        <taxon>Pucciniomycotina</taxon>
        <taxon>Pucciniomycetes</taxon>
        <taxon>Pucciniales</taxon>
        <taxon>Sphaerophragmiaceae</taxon>
        <taxon>Austropuccinia</taxon>
    </lineage>
</organism>
<dbReference type="AlphaFoldDB" id="A0A9Q3KEA4"/>